<name>X1M817_9ZZZZ</name>
<proteinExistence type="predicted"/>
<comment type="caution">
    <text evidence="2">The sequence shown here is derived from an EMBL/GenBank/DDBJ whole genome shotgun (WGS) entry which is preliminary data.</text>
</comment>
<feature type="region of interest" description="Disordered" evidence="1">
    <location>
        <begin position="22"/>
        <end position="41"/>
    </location>
</feature>
<evidence type="ECO:0000313" key="2">
    <source>
        <dbReference type="EMBL" id="GAI27772.1"/>
    </source>
</evidence>
<organism evidence="2">
    <name type="scientific">marine sediment metagenome</name>
    <dbReference type="NCBI Taxonomy" id="412755"/>
    <lineage>
        <taxon>unclassified sequences</taxon>
        <taxon>metagenomes</taxon>
        <taxon>ecological metagenomes</taxon>
    </lineage>
</organism>
<sequence length="41" mass="4665">MLTISLKGEKNTGKMLEQMEMRAGRIETDEQKHSSENVQEG</sequence>
<feature type="compositionally biased region" description="Basic and acidic residues" evidence="1">
    <location>
        <begin position="22"/>
        <end position="35"/>
    </location>
</feature>
<accession>X1M817</accession>
<dbReference type="EMBL" id="BARV01016502">
    <property type="protein sequence ID" value="GAI27772.1"/>
    <property type="molecule type" value="Genomic_DNA"/>
</dbReference>
<protein>
    <submittedName>
        <fullName evidence="2">Uncharacterized protein</fullName>
    </submittedName>
</protein>
<evidence type="ECO:0000256" key="1">
    <source>
        <dbReference type="SAM" id="MobiDB-lite"/>
    </source>
</evidence>
<reference evidence="2" key="1">
    <citation type="journal article" date="2014" name="Front. Microbiol.">
        <title>High frequency of phylogenetically diverse reductive dehalogenase-homologous genes in deep subseafloor sedimentary metagenomes.</title>
        <authorList>
            <person name="Kawai M."/>
            <person name="Futagami T."/>
            <person name="Toyoda A."/>
            <person name="Takaki Y."/>
            <person name="Nishi S."/>
            <person name="Hori S."/>
            <person name="Arai W."/>
            <person name="Tsubouchi T."/>
            <person name="Morono Y."/>
            <person name="Uchiyama I."/>
            <person name="Ito T."/>
            <person name="Fujiyama A."/>
            <person name="Inagaki F."/>
            <person name="Takami H."/>
        </authorList>
    </citation>
    <scope>NUCLEOTIDE SEQUENCE</scope>
    <source>
        <strain evidence="2">Expedition CK06-06</strain>
    </source>
</reference>
<dbReference type="AlphaFoldDB" id="X1M817"/>
<gene>
    <name evidence="2" type="ORF">S06H3_28304</name>
</gene>